<evidence type="ECO:0000256" key="1">
    <source>
        <dbReference type="SAM" id="MobiDB-lite"/>
    </source>
</evidence>
<dbReference type="Proteomes" id="UP000502508">
    <property type="component" value="Chromosome"/>
</dbReference>
<dbReference type="EMBL" id="AP022870">
    <property type="protein sequence ID" value="BCB80932.1"/>
    <property type="molecule type" value="Genomic_DNA"/>
</dbReference>
<proteinExistence type="predicted"/>
<reference evidence="2 3" key="1">
    <citation type="submission" date="2020-03" db="EMBL/GenBank/DDBJ databases">
        <title>Whole genome shotgun sequence of Phytohabitans flavus NBRC 107702.</title>
        <authorList>
            <person name="Komaki H."/>
            <person name="Tamura T."/>
        </authorList>
    </citation>
    <scope>NUCLEOTIDE SEQUENCE [LARGE SCALE GENOMIC DNA]</scope>
    <source>
        <strain evidence="2 3">NBRC 107702</strain>
    </source>
</reference>
<feature type="compositionally biased region" description="Polar residues" evidence="1">
    <location>
        <begin position="21"/>
        <end position="32"/>
    </location>
</feature>
<evidence type="ECO:0000313" key="2">
    <source>
        <dbReference type="EMBL" id="BCB80932.1"/>
    </source>
</evidence>
<dbReference type="AlphaFoldDB" id="A0A6F8Y492"/>
<feature type="region of interest" description="Disordered" evidence="1">
    <location>
        <begin position="1"/>
        <end position="70"/>
    </location>
</feature>
<reference evidence="2 3" key="2">
    <citation type="submission" date="2020-03" db="EMBL/GenBank/DDBJ databases">
        <authorList>
            <person name="Ichikawa N."/>
            <person name="Kimura A."/>
            <person name="Kitahashi Y."/>
            <person name="Uohara A."/>
        </authorList>
    </citation>
    <scope>NUCLEOTIDE SEQUENCE [LARGE SCALE GENOMIC DNA]</scope>
    <source>
        <strain evidence="2 3">NBRC 107702</strain>
    </source>
</reference>
<keyword evidence="3" id="KW-1185">Reference proteome</keyword>
<sequence>MLQATEETRRRECGDAGAQAEPSQWDSDNTGAEPSRTRARPPPTLDTFPEHRRNQPARLGPSRVRRRASATGVAVYLCRPWG</sequence>
<accession>A0A6F8Y492</accession>
<organism evidence="2 3">
    <name type="scientific">Phytohabitans flavus</name>
    <dbReference type="NCBI Taxonomy" id="1076124"/>
    <lineage>
        <taxon>Bacteria</taxon>
        <taxon>Bacillati</taxon>
        <taxon>Actinomycetota</taxon>
        <taxon>Actinomycetes</taxon>
        <taxon>Micromonosporales</taxon>
        <taxon>Micromonosporaceae</taxon>
    </lineage>
</organism>
<feature type="compositionally biased region" description="Basic and acidic residues" evidence="1">
    <location>
        <begin position="1"/>
        <end position="14"/>
    </location>
</feature>
<evidence type="ECO:0000313" key="3">
    <source>
        <dbReference type="Proteomes" id="UP000502508"/>
    </source>
</evidence>
<name>A0A6F8Y492_9ACTN</name>
<gene>
    <name evidence="2" type="ORF">Pflav_073420</name>
</gene>
<protein>
    <submittedName>
        <fullName evidence="2">Uncharacterized protein</fullName>
    </submittedName>
</protein>
<dbReference type="KEGG" id="pfla:Pflav_073420"/>